<organism evidence="9 10">
    <name type="scientific">Rhodoferax potami</name>
    <dbReference type="NCBI Taxonomy" id="3068338"/>
    <lineage>
        <taxon>Bacteria</taxon>
        <taxon>Pseudomonadati</taxon>
        <taxon>Pseudomonadota</taxon>
        <taxon>Betaproteobacteria</taxon>
        <taxon>Burkholderiales</taxon>
        <taxon>Comamonadaceae</taxon>
        <taxon>Rhodoferax</taxon>
    </lineage>
</organism>
<sequence length="388" mass="41581">MNHESNTEAAEDDEISLLDLLQVIAENLRLLILAPIGLGLAALAISFGLAPTYTASTVFMPPQQQQGSAAMMLQSLGALGGVAGAAAGIKSPNDQYVSLLKSDAVANALIGRFGLLEQFELKSLTDARAQLDGVSKITSGKDGLIVVSVDNGSPKLAADIANAYVEELRTLLARLAVTEAQQRRVFFETQLEATKRNLSIAETALRSSGVNSSALKSSPVATISAVAQVQAQIAAQEVKVASMRGYLTESAPDFKQAMTELSALRTQFAKLEKPSPVDGDNAGYVGRVRDVKYYETLFELFAKQYELARVDEAREGALIQVVDAAVPPEKKSKPKKALIATLVTLASFFVLLLFVFMRHAVRNAVADPELAEKLLRLRHAARRSIGVN</sequence>
<dbReference type="InterPro" id="IPR032807">
    <property type="entry name" value="GNVR"/>
</dbReference>
<evidence type="ECO:0000256" key="4">
    <source>
        <dbReference type="ARBA" id="ARBA00022989"/>
    </source>
</evidence>
<gene>
    <name evidence="9" type="ORF">RAE19_16530</name>
</gene>
<feature type="transmembrane region" description="Helical" evidence="6">
    <location>
        <begin position="337"/>
        <end position="357"/>
    </location>
</feature>
<evidence type="ECO:0000256" key="2">
    <source>
        <dbReference type="ARBA" id="ARBA00022475"/>
    </source>
</evidence>
<keyword evidence="10" id="KW-1185">Reference proteome</keyword>
<feature type="domain" description="Polysaccharide chain length determinant N-terminal" evidence="7">
    <location>
        <begin position="13"/>
        <end position="110"/>
    </location>
</feature>
<dbReference type="EMBL" id="JAVBIK010000001">
    <property type="protein sequence ID" value="MDT7520293.1"/>
    <property type="molecule type" value="Genomic_DNA"/>
</dbReference>
<dbReference type="Pfam" id="PF02706">
    <property type="entry name" value="Wzz"/>
    <property type="match status" value="1"/>
</dbReference>
<evidence type="ECO:0000256" key="3">
    <source>
        <dbReference type="ARBA" id="ARBA00022692"/>
    </source>
</evidence>
<dbReference type="PANTHER" id="PTHR32309:SF13">
    <property type="entry name" value="FERRIC ENTEROBACTIN TRANSPORT PROTEIN FEPE"/>
    <property type="match status" value="1"/>
</dbReference>
<feature type="domain" description="Tyrosine-protein kinase G-rich" evidence="8">
    <location>
        <begin position="289"/>
        <end position="360"/>
    </location>
</feature>
<comment type="caution">
    <text evidence="9">The sequence shown here is derived from an EMBL/GenBank/DDBJ whole genome shotgun (WGS) entry which is preliminary data.</text>
</comment>
<dbReference type="InterPro" id="IPR003856">
    <property type="entry name" value="LPS_length_determ_N"/>
</dbReference>
<feature type="transmembrane region" description="Helical" evidence="6">
    <location>
        <begin position="30"/>
        <end position="49"/>
    </location>
</feature>
<evidence type="ECO:0000259" key="7">
    <source>
        <dbReference type="Pfam" id="PF02706"/>
    </source>
</evidence>
<dbReference type="Pfam" id="PF13807">
    <property type="entry name" value="GNVR"/>
    <property type="match status" value="1"/>
</dbReference>
<evidence type="ECO:0000259" key="8">
    <source>
        <dbReference type="Pfam" id="PF13807"/>
    </source>
</evidence>
<evidence type="ECO:0000256" key="5">
    <source>
        <dbReference type="ARBA" id="ARBA00023136"/>
    </source>
</evidence>
<evidence type="ECO:0000256" key="6">
    <source>
        <dbReference type="SAM" id="Phobius"/>
    </source>
</evidence>
<keyword evidence="5 6" id="KW-0472">Membrane</keyword>
<dbReference type="InterPro" id="IPR050445">
    <property type="entry name" value="Bact_polysacc_biosynth/exp"/>
</dbReference>
<dbReference type="RefSeq" id="WP_313875900.1">
    <property type="nucleotide sequence ID" value="NZ_JAVBIK010000001.1"/>
</dbReference>
<dbReference type="Proteomes" id="UP001321700">
    <property type="component" value="Unassembled WGS sequence"/>
</dbReference>
<name>A0ABU3KS27_9BURK</name>
<evidence type="ECO:0000313" key="10">
    <source>
        <dbReference type="Proteomes" id="UP001321700"/>
    </source>
</evidence>
<protein>
    <submittedName>
        <fullName evidence="9">Wzz/FepE/Etk N-terminal domain-containing protein</fullName>
    </submittedName>
</protein>
<feature type="transmembrane region" description="Helical" evidence="6">
    <location>
        <begin position="69"/>
        <end position="89"/>
    </location>
</feature>
<reference evidence="9 10" key="1">
    <citation type="submission" date="2023-08" db="EMBL/GenBank/DDBJ databases">
        <title>Rhodoferax potami sp. nov. and Rhodoferax mekongensis sp. nov., isolated from the Mekong River in Thailand.</title>
        <authorList>
            <person name="Kitikhun S."/>
            <person name="Charoenyingcharoen P."/>
            <person name="Siriarchawattana P."/>
            <person name="Likhitrattanapisal S."/>
            <person name="Nilsakha T."/>
            <person name="Chanpet A."/>
            <person name="Rattanawaree P."/>
            <person name="Ingsriswang S."/>
        </authorList>
    </citation>
    <scope>NUCLEOTIDE SEQUENCE [LARGE SCALE GENOMIC DNA]</scope>
    <source>
        <strain evidence="9 10">TBRC 17660</strain>
    </source>
</reference>
<accession>A0ABU3KS27</accession>
<evidence type="ECO:0000313" key="9">
    <source>
        <dbReference type="EMBL" id="MDT7520293.1"/>
    </source>
</evidence>
<dbReference type="PANTHER" id="PTHR32309">
    <property type="entry name" value="TYROSINE-PROTEIN KINASE"/>
    <property type="match status" value="1"/>
</dbReference>
<comment type="subcellular location">
    <subcellularLocation>
        <location evidence="1">Cell membrane</location>
        <topology evidence="1">Multi-pass membrane protein</topology>
    </subcellularLocation>
</comment>
<keyword evidence="3 6" id="KW-0812">Transmembrane</keyword>
<evidence type="ECO:0000256" key="1">
    <source>
        <dbReference type="ARBA" id="ARBA00004651"/>
    </source>
</evidence>
<keyword evidence="4 6" id="KW-1133">Transmembrane helix</keyword>
<keyword evidence="2" id="KW-1003">Cell membrane</keyword>
<proteinExistence type="predicted"/>